<feature type="domain" description="EGF-like" evidence="9">
    <location>
        <begin position="181"/>
        <end position="219"/>
    </location>
</feature>
<sequence length="373" mass="40711">MATVQWSVKSLCASAFPWLFWQTMRAGHLCDLLCLNGGTCKRGAKKPYCQCPQGYKGRRCELDHCGCLHGATCVSRKSEDGINYSCRCPPQYSGTHCETYNPMSCRDIICKNGGTCYMSKGIPICNCLPQWVGPVCEMQSDNWNECLGYCLHGGVCTRPLNGVGPAMCTCPRGRAGKRCEISTSCNNYCFNSATCIPAVNDDEKPTCLCPKGFVGSRCETNQPLSLPKSDESSFPTELIAAIGIPVLTVLLLGILVSFAIVIYCRRKRGLPFMHVRMQDSANVEINNPMYLKEDYDYEASEALNASISQEVDEATNFTNPVYDSLYPVGSTASEEKKGLLQGDSVNVEFRDGHGTGLSRVGQGSVNEGDHPLA</sequence>
<feature type="domain" description="EGF-like" evidence="9">
    <location>
        <begin position="101"/>
        <end position="137"/>
    </location>
</feature>
<feature type="disulfide bond" evidence="5">
    <location>
        <begin position="170"/>
        <end position="179"/>
    </location>
</feature>
<feature type="signal peptide" evidence="8">
    <location>
        <begin position="1"/>
        <end position="26"/>
    </location>
</feature>
<dbReference type="Proteomes" id="UP000499080">
    <property type="component" value="Unassembled WGS sequence"/>
</dbReference>
<dbReference type="PROSITE" id="PS01186">
    <property type="entry name" value="EGF_2"/>
    <property type="match status" value="2"/>
</dbReference>
<feature type="disulfide bond" evidence="5">
    <location>
        <begin position="209"/>
        <end position="218"/>
    </location>
</feature>
<feature type="disulfide bond" evidence="5">
    <location>
        <begin position="51"/>
        <end position="60"/>
    </location>
</feature>
<keyword evidence="2 8" id="KW-0732">Signal</keyword>
<dbReference type="GO" id="GO:0005886">
    <property type="term" value="C:plasma membrane"/>
    <property type="evidence" value="ECO:0007669"/>
    <property type="project" value="TreeGrafter"/>
</dbReference>
<comment type="caution">
    <text evidence="5">Lacks conserved residue(s) required for the propagation of feature annotation.</text>
</comment>
<dbReference type="GO" id="GO:0007157">
    <property type="term" value="P:heterophilic cell-cell adhesion via plasma membrane cell adhesion molecules"/>
    <property type="evidence" value="ECO:0007669"/>
    <property type="project" value="TreeGrafter"/>
</dbReference>
<feature type="domain" description="EGF-like" evidence="9">
    <location>
        <begin position="62"/>
        <end position="98"/>
    </location>
</feature>
<keyword evidence="4 5" id="KW-1015">Disulfide bond</keyword>
<dbReference type="SUPFAM" id="SSF57196">
    <property type="entry name" value="EGF/Laminin"/>
    <property type="match status" value="5"/>
</dbReference>
<dbReference type="GO" id="GO:0005509">
    <property type="term" value="F:calcium ion binding"/>
    <property type="evidence" value="ECO:0007669"/>
    <property type="project" value="InterPro"/>
</dbReference>
<evidence type="ECO:0000256" key="1">
    <source>
        <dbReference type="ARBA" id="ARBA00022536"/>
    </source>
</evidence>
<evidence type="ECO:0000256" key="2">
    <source>
        <dbReference type="ARBA" id="ARBA00022729"/>
    </source>
</evidence>
<dbReference type="OrthoDB" id="8831087at2759"/>
<evidence type="ECO:0000313" key="11">
    <source>
        <dbReference type="Proteomes" id="UP000499080"/>
    </source>
</evidence>
<keyword evidence="7" id="KW-0812">Transmembrane</keyword>
<keyword evidence="10" id="KW-0449">Lipoprotein</keyword>
<feature type="region of interest" description="Disordered" evidence="6">
    <location>
        <begin position="351"/>
        <end position="373"/>
    </location>
</feature>
<dbReference type="PROSITE" id="PS00022">
    <property type="entry name" value="EGF_1"/>
    <property type="match status" value="5"/>
</dbReference>
<comment type="caution">
    <text evidence="10">The sequence shown here is derived from an EMBL/GenBank/DDBJ whole genome shotgun (WGS) entry which is preliminary data.</text>
</comment>
<feature type="disulfide bond" evidence="5">
    <location>
        <begin position="88"/>
        <end position="97"/>
    </location>
</feature>
<dbReference type="InterPro" id="IPR000742">
    <property type="entry name" value="EGF"/>
</dbReference>
<evidence type="ECO:0000256" key="6">
    <source>
        <dbReference type="SAM" id="MobiDB-lite"/>
    </source>
</evidence>
<protein>
    <submittedName>
        <fullName evidence="10">Low-density lipoprotein receptor-related protein 1</fullName>
    </submittedName>
</protein>
<evidence type="ECO:0000256" key="5">
    <source>
        <dbReference type="PROSITE-ProRule" id="PRU00076"/>
    </source>
</evidence>
<evidence type="ECO:0000256" key="4">
    <source>
        <dbReference type="ARBA" id="ARBA00023157"/>
    </source>
</evidence>
<dbReference type="InterPro" id="IPR001881">
    <property type="entry name" value="EGF-like_Ca-bd_dom"/>
</dbReference>
<dbReference type="PROSITE" id="PS50026">
    <property type="entry name" value="EGF_3"/>
    <property type="match status" value="5"/>
</dbReference>
<dbReference type="SMART" id="SM00181">
    <property type="entry name" value="EGF"/>
    <property type="match status" value="5"/>
</dbReference>
<keyword evidence="7" id="KW-0472">Membrane</keyword>
<keyword evidence="3" id="KW-0677">Repeat</keyword>
<keyword evidence="7" id="KW-1133">Transmembrane helix</keyword>
<dbReference type="GO" id="GO:0045197">
    <property type="term" value="P:establishment or maintenance of epithelial cell apical/basal polarity"/>
    <property type="evidence" value="ECO:0007669"/>
    <property type="project" value="TreeGrafter"/>
</dbReference>
<feature type="chain" id="PRO_5021265390" evidence="8">
    <location>
        <begin position="27"/>
        <end position="373"/>
    </location>
</feature>
<dbReference type="PANTHER" id="PTHR24049">
    <property type="entry name" value="CRUMBS FAMILY MEMBER"/>
    <property type="match status" value="1"/>
</dbReference>
<keyword evidence="1 5" id="KW-0245">EGF-like domain</keyword>
<feature type="domain" description="EGF-like" evidence="9">
    <location>
        <begin position="26"/>
        <end position="61"/>
    </location>
</feature>
<keyword evidence="10" id="KW-0675">Receptor</keyword>
<feature type="disulfide bond" evidence="5">
    <location>
        <begin position="146"/>
        <end position="156"/>
    </location>
</feature>
<feature type="domain" description="EGF-like" evidence="9">
    <location>
        <begin position="142"/>
        <end position="180"/>
    </location>
</feature>
<evidence type="ECO:0000256" key="7">
    <source>
        <dbReference type="SAM" id="Phobius"/>
    </source>
</evidence>
<reference evidence="10 11" key="1">
    <citation type="journal article" date="2019" name="Sci. Rep.">
        <title>Orb-weaving spider Araneus ventricosus genome elucidates the spidroin gene catalogue.</title>
        <authorList>
            <person name="Kono N."/>
            <person name="Nakamura H."/>
            <person name="Ohtoshi R."/>
            <person name="Moran D.A.P."/>
            <person name="Shinohara A."/>
            <person name="Yoshida Y."/>
            <person name="Fujiwara M."/>
            <person name="Mori M."/>
            <person name="Tomita M."/>
            <person name="Arakawa K."/>
        </authorList>
    </citation>
    <scope>NUCLEOTIDE SEQUENCE [LARGE SCALE GENOMIC DNA]</scope>
</reference>
<feature type="disulfide bond" evidence="5">
    <location>
        <begin position="185"/>
        <end position="195"/>
    </location>
</feature>
<feature type="disulfide bond" evidence="5">
    <location>
        <begin position="127"/>
        <end position="136"/>
    </location>
</feature>
<dbReference type="SMART" id="SM00179">
    <property type="entry name" value="EGF_CA"/>
    <property type="match status" value="3"/>
</dbReference>
<accession>A0A4Y2IH06</accession>
<feature type="disulfide bond" evidence="5">
    <location>
        <begin position="30"/>
        <end position="40"/>
    </location>
</feature>
<dbReference type="Pfam" id="PF00008">
    <property type="entry name" value="EGF"/>
    <property type="match status" value="2"/>
</dbReference>
<name>A0A4Y2IH06_ARAVE</name>
<keyword evidence="11" id="KW-1185">Reference proteome</keyword>
<dbReference type="GO" id="GO:0032991">
    <property type="term" value="C:protein-containing complex"/>
    <property type="evidence" value="ECO:0007669"/>
    <property type="project" value="TreeGrafter"/>
</dbReference>
<evidence type="ECO:0000259" key="9">
    <source>
        <dbReference type="PROSITE" id="PS50026"/>
    </source>
</evidence>
<evidence type="ECO:0000256" key="3">
    <source>
        <dbReference type="ARBA" id="ARBA00022737"/>
    </source>
</evidence>
<dbReference type="AlphaFoldDB" id="A0A4Y2IH06"/>
<dbReference type="CDD" id="cd00054">
    <property type="entry name" value="EGF_CA"/>
    <property type="match status" value="1"/>
</dbReference>
<evidence type="ECO:0000256" key="8">
    <source>
        <dbReference type="SAM" id="SignalP"/>
    </source>
</evidence>
<feature type="transmembrane region" description="Helical" evidence="7">
    <location>
        <begin position="238"/>
        <end position="264"/>
    </location>
</feature>
<evidence type="ECO:0000313" key="10">
    <source>
        <dbReference type="EMBL" id="GBM77043.1"/>
    </source>
</evidence>
<proteinExistence type="predicted"/>
<gene>
    <name evidence="10" type="primary">LRP1_13</name>
    <name evidence="10" type="ORF">AVEN_76131_2</name>
</gene>
<dbReference type="EMBL" id="BGPR01002660">
    <property type="protein sequence ID" value="GBM77043.1"/>
    <property type="molecule type" value="Genomic_DNA"/>
</dbReference>
<organism evidence="10 11">
    <name type="scientific">Araneus ventricosus</name>
    <name type="common">Orbweaver spider</name>
    <name type="synonym">Epeira ventricosa</name>
    <dbReference type="NCBI Taxonomy" id="182803"/>
    <lineage>
        <taxon>Eukaryota</taxon>
        <taxon>Metazoa</taxon>
        <taxon>Ecdysozoa</taxon>
        <taxon>Arthropoda</taxon>
        <taxon>Chelicerata</taxon>
        <taxon>Arachnida</taxon>
        <taxon>Araneae</taxon>
        <taxon>Araneomorphae</taxon>
        <taxon>Entelegynae</taxon>
        <taxon>Araneoidea</taxon>
        <taxon>Araneidae</taxon>
        <taxon>Araneus</taxon>
    </lineage>
</organism>
<dbReference type="InterPro" id="IPR051022">
    <property type="entry name" value="Notch_Cell-Fate_Det"/>
</dbReference>
<dbReference type="Gene3D" id="2.10.25.10">
    <property type="entry name" value="Laminin"/>
    <property type="match status" value="5"/>
</dbReference>
<dbReference type="PANTHER" id="PTHR24049:SF22">
    <property type="entry name" value="DROSOPHILA CRUMBS HOMOLOG"/>
    <property type="match status" value="1"/>
</dbReference>